<dbReference type="RefSeq" id="WP_044415113.1">
    <property type="nucleotide sequence ID" value="NZ_JXXE01000443.1"/>
</dbReference>
<feature type="transmembrane region" description="Helical" evidence="1">
    <location>
        <begin position="74"/>
        <end position="95"/>
    </location>
</feature>
<accession>A0A0D7EES1</accession>
<dbReference type="EMBL" id="JXXE01000443">
    <property type="protein sequence ID" value="KIZ39294.1"/>
    <property type="molecule type" value="Genomic_DNA"/>
</dbReference>
<proteinExistence type="predicted"/>
<feature type="transmembrane region" description="Helical" evidence="1">
    <location>
        <begin position="35"/>
        <end position="54"/>
    </location>
</feature>
<evidence type="ECO:0000313" key="3">
    <source>
        <dbReference type="Proteomes" id="UP000032515"/>
    </source>
</evidence>
<dbReference type="PATRIC" id="fig|1076.23.peg.4833"/>
<evidence type="ECO:0000313" key="2">
    <source>
        <dbReference type="EMBL" id="KIZ39294.1"/>
    </source>
</evidence>
<sequence length="99" mass="10301">MRVKKPLTKIAPAKTRKPPAKATALTGLARIASQTAMGAAFGLLFAFLATRSPLFGVTPVLDTMQARGFHLADFALTCALAFAIVTTLTGLALGIGEDK</sequence>
<keyword evidence="1" id="KW-0472">Membrane</keyword>
<evidence type="ECO:0000256" key="1">
    <source>
        <dbReference type="SAM" id="Phobius"/>
    </source>
</evidence>
<dbReference type="OrthoDB" id="8141485at2"/>
<protein>
    <submittedName>
        <fullName evidence="2">Uncharacterized protein</fullName>
    </submittedName>
</protein>
<name>A0A0D7EES1_RHOPL</name>
<keyword evidence="1" id="KW-0812">Transmembrane</keyword>
<keyword evidence="1" id="KW-1133">Transmembrane helix</keyword>
<reference evidence="2 3" key="1">
    <citation type="submission" date="2014-11" db="EMBL/GenBank/DDBJ databases">
        <title>Genomics and ecophysiology of heterotrophic nitrogen fixing bacteria isolated from estuarine surface water.</title>
        <authorList>
            <person name="Bentzon-Tilia M."/>
            <person name="Severin I."/>
            <person name="Hansen L.H."/>
            <person name="Riemann L."/>
        </authorList>
    </citation>
    <scope>NUCLEOTIDE SEQUENCE [LARGE SCALE GENOMIC DNA]</scope>
    <source>
        <strain evidence="2 3">BAL398</strain>
    </source>
</reference>
<dbReference type="Proteomes" id="UP000032515">
    <property type="component" value="Unassembled WGS sequence"/>
</dbReference>
<dbReference type="AlphaFoldDB" id="A0A0D7EES1"/>
<organism evidence="2 3">
    <name type="scientific">Rhodopseudomonas palustris</name>
    <dbReference type="NCBI Taxonomy" id="1076"/>
    <lineage>
        <taxon>Bacteria</taxon>
        <taxon>Pseudomonadati</taxon>
        <taxon>Pseudomonadota</taxon>
        <taxon>Alphaproteobacteria</taxon>
        <taxon>Hyphomicrobiales</taxon>
        <taxon>Nitrobacteraceae</taxon>
        <taxon>Rhodopseudomonas</taxon>
    </lineage>
</organism>
<gene>
    <name evidence="2" type="ORF">OO17_20800</name>
</gene>
<comment type="caution">
    <text evidence="2">The sequence shown here is derived from an EMBL/GenBank/DDBJ whole genome shotgun (WGS) entry which is preliminary data.</text>
</comment>